<dbReference type="Pfam" id="PF00535">
    <property type="entry name" value="Glycos_transf_2"/>
    <property type="match status" value="1"/>
</dbReference>
<gene>
    <name evidence="3" type="ORF">GII36_05795</name>
</gene>
<proteinExistence type="predicted"/>
<feature type="domain" description="Glycosyltransferase 2-like" evidence="2">
    <location>
        <begin position="10"/>
        <end position="135"/>
    </location>
</feature>
<evidence type="ECO:0000259" key="2">
    <source>
        <dbReference type="Pfam" id="PF00535"/>
    </source>
</evidence>
<keyword evidence="4" id="KW-1185">Reference proteome</keyword>
<dbReference type="Gene3D" id="3.90.550.10">
    <property type="entry name" value="Spore Coat Polysaccharide Biosynthesis Protein SpsA, Chain A"/>
    <property type="match status" value="1"/>
</dbReference>
<name>A0A857MQJ8_9BACT</name>
<keyword evidence="1" id="KW-0175">Coiled coil</keyword>
<protein>
    <submittedName>
        <fullName evidence="3">Glycosyltransferase</fullName>
    </submittedName>
</protein>
<accession>A0A857MQJ8</accession>
<reference evidence="3" key="1">
    <citation type="journal article" date="2021" name="Nat. Microbiol.">
        <title>Cocultivation of an ultrasmall environmental parasitic bacterium with lytic ability against bacteria associated with wastewater foams.</title>
        <authorList>
            <person name="Batinovic S."/>
            <person name="Rose J.J.A."/>
            <person name="Ratcliffe J."/>
            <person name="Seviour R.J."/>
            <person name="Petrovski S."/>
        </authorList>
    </citation>
    <scope>NUCLEOTIDE SEQUENCE</scope>
    <source>
        <strain evidence="3">JR1</strain>
    </source>
</reference>
<dbReference type="SUPFAM" id="SSF53448">
    <property type="entry name" value="Nucleotide-diphospho-sugar transferases"/>
    <property type="match status" value="1"/>
</dbReference>
<sequence>MKDMKTPLVSAIITCYNYGEFVGEAIESLLAQTYSNIEIIAIDDGSTDNSLQVINKYQSNLRVISRANHGIVYTRNEGLRIAKGEYAVFLDADDFFDKGYIEQMVAIAEKTHADVVYPNWHVFGDQEYRTEFAEFDVQKLIKQELHCTAESLIRRSATVDHEFESVAIAEDWDYFLGLALAGKKFVLAADSYINYRVRTGTRATTKTLWENMYDFCAILEKWQQKYPDVVNHLDLPIGCGMQRDGQIDELKQKLATSEAMVKKQDQDARQMRHEISRLDKDIHKIYRSKKYRIGETIARPLALVKKPHRETK</sequence>
<dbReference type="CDD" id="cd00761">
    <property type="entry name" value="Glyco_tranf_GTA_type"/>
    <property type="match status" value="1"/>
</dbReference>
<dbReference type="Proteomes" id="UP001059824">
    <property type="component" value="Chromosome"/>
</dbReference>
<dbReference type="AlphaFoldDB" id="A0A857MQJ8"/>
<dbReference type="PANTHER" id="PTHR43685:SF2">
    <property type="entry name" value="GLYCOSYLTRANSFERASE 2-LIKE DOMAIN-CONTAINING PROTEIN"/>
    <property type="match status" value="1"/>
</dbReference>
<feature type="coiled-coil region" evidence="1">
    <location>
        <begin position="247"/>
        <end position="281"/>
    </location>
</feature>
<dbReference type="InterPro" id="IPR001173">
    <property type="entry name" value="Glyco_trans_2-like"/>
</dbReference>
<dbReference type="InterPro" id="IPR029044">
    <property type="entry name" value="Nucleotide-diphossugar_trans"/>
</dbReference>
<evidence type="ECO:0000313" key="4">
    <source>
        <dbReference type="Proteomes" id="UP001059824"/>
    </source>
</evidence>
<dbReference type="PANTHER" id="PTHR43685">
    <property type="entry name" value="GLYCOSYLTRANSFERASE"/>
    <property type="match status" value="1"/>
</dbReference>
<dbReference type="EMBL" id="CP045921">
    <property type="protein sequence ID" value="QHN43331.1"/>
    <property type="molecule type" value="Genomic_DNA"/>
</dbReference>
<evidence type="ECO:0000256" key="1">
    <source>
        <dbReference type="SAM" id="Coils"/>
    </source>
</evidence>
<evidence type="ECO:0000313" key="3">
    <source>
        <dbReference type="EMBL" id="QHN43331.1"/>
    </source>
</evidence>
<dbReference type="KEGG" id="mama:GII36_05795"/>
<organism evidence="3 4">
    <name type="scientific">Candidatus Mycosynbacter amalyticus</name>
    <dbReference type="NCBI Taxonomy" id="2665156"/>
    <lineage>
        <taxon>Bacteria</taxon>
        <taxon>Candidatus Saccharimonadota</taxon>
        <taxon>Candidatus Saccharimonadota incertae sedis</taxon>
        <taxon>Candidatus Mycosynbacter</taxon>
    </lineage>
</organism>
<dbReference type="InterPro" id="IPR050834">
    <property type="entry name" value="Glycosyltransf_2"/>
</dbReference>